<reference evidence="2" key="1">
    <citation type="journal article" date="2019" name="Int. J. Syst. Evol. Microbiol.">
        <title>The Global Catalogue of Microorganisms (GCM) 10K type strain sequencing project: providing services to taxonomists for standard genome sequencing and annotation.</title>
        <authorList>
            <consortium name="The Broad Institute Genomics Platform"/>
            <consortium name="The Broad Institute Genome Sequencing Center for Infectious Disease"/>
            <person name="Wu L."/>
            <person name="Ma J."/>
        </authorList>
    </citation>
    <scope>NUCLEOTIDE SEQUENCE [LARGE SCALE GENOMIC DNA]</scope>
    <source>
        <strain evidence="2">JCM 17564</strain>
    </source>
</reference>
<dbReference type="Pfam" id="PF15586">
    <property type="entry name" value="Imm8"/>
    <property type="match status" value="1"/>
</dbReference>
<accession>A0ABP7TMS0</accession>
<dbReference type="InterPro" id="IPR028964">
    <property type="entry name" value="Imm8"/>
</dbReference>
<dbReference type="Proteomes" id="UP001424459">
    <property type="component" value="Unassembled WGS sequence"/>
</dbReference>
<sequence>MQQVKSYIARAETNVCFRPIADIALAMRAYAMRAELKGIHSVDAELESYVPDNDAFCVLVTAQIGTLGSKEADNFNFYVCSPQWLSLQLETDKVVSGRHHFFMSEFDLASLEAYVVKRVRQAEGADWAAIAAKLARWSHWEFEDYAGS</sequence>
<dbReference type="EMBL" id="BAABBR010000001">
    <property type="protein sequence ID" value="GAA4028384.1"/>
    <property type="molecule type" value="Genomic_DNA"/>
</dbReference>
<gene>
    <name evidence="1" type="ORF">GCM10022281_04050</name>
</gene>
<evidence type="ECO:0000313" key="1">
    <source>
        <dbReference type="EMBL" id="GAA4028384.1"/>
    </source>
</evidence>
<evidence type="ECO:0000313" key="2">
    <source>
        <dbReference type="Proteomes" id="UP001424459"/>
    </source>
</evidence>
<proteinExistence type="predicted"/>
<organism evidence="1 2">
    <name type="scientific">Sphingomonas rosea</name>
    <dbReference type="NCBI Taxonomy" id="335605"/>
    <lineage>
        <taxon>Bacteria</taxon>
        <taxon>Pseudomonadati</taxon>
        <taxon>Pseudomonadota</taxon>
        <taxon>Alphaproteobacteria</taxon>
        <taxon>Sphingomonadales</taxon>
        <taxon>Sphingomonadaceae</taxon>
        <taxon>Sphingomonas</taxon>
    </lineage>
</organism>
<name>A0ABP7TMS0_9SPHN</name>
<protein>
    <submittedName>
        <fullName evidence="1">Immunity 8 family protein</fullName>
    </submittedName>
</protein>
<comment type="caution">
    <text evidence="1">The sequence shown here is derived from an EMBL/GenBank/DDBJ whole genome shotgun (WGS) entry which is preliminary data.</text>
</comment>
<keyword evidence="2" id="KW-1185">Reference proteome</keyword>